<gene>
    <name evidence="2" type="ORF">V5799_006011</name>
</gene>
<comment type="caution">
    <text evidence="2">The sequence shown here is derived from an EMBL/GenBank/DDBJ whole genome shotgun (WGS) entry which is preliminary data.</text>
</comment>
<organism evidence="2 3">
    <name type="scientific">Amblyomma americanum</name>
    <name type="common">Lone star tick</name>
    <dbReference type="NCBI Taxonomy" id="6943"/>
    <lineage>
        <taxon>Eukaryota</taxon>
        <taxon>Metazoa</taxon>
        <taxon>Ecdysozoa</taxon>
        <taxon>Arthropoda</taxon>
        <taxon>Chelicerata</taxon>
        <taxon>Arachnida</taxon>
        <taxon>Acari</taxon>
        <taxon>Parasitiformes</taxon>
        <taxon>Ixodida</taxon>
        <taxon>Ixodoidea</taxon>
        <taxon>Ixodidae</taxon>
        <taxon>Amblyomminae</taxon>
        <taxon>Amblyomma</taxon>
    </lineage>
</organism>
<protein>
    <submittedName>
        <fullName evidence="2">Uncharacterized protein</fullName>
    </submittedName>
</protein>
<feature type="compositionally biased region" description="Polar residues" evidence="1">
    <location>
        <begin position="85"/>
        <end position="95"/>
    </location>
</feature>
<accession>A0AAQ4DXM0</accession>
<name>A0AAQ4DXM0_AMBAM</name>
<proteinExistence type="predicted"/>
<dbReference type="Proteomes" id="UP001321473">
    <property type="component" value="Unassembled WGS sequence"/>
</dbReference>
<keyword evidence="3" id="KW-1185">Reference proteome</keyword>
<sequence>MSLNFELPALVGAELRVAVASSSTAKLPFEIKALPPKPPWCSRNVDVASPALSVRERRCSVGQHDDVLRVDLREDASLPARRSIEQPTQAGSMCESNKWPFIA</sequence>
<reference evidence="2 3" key="1">
    <citation type="journal article" date="2023" name="Arcadia Sci">
        <title>De novo assembly of a long-read Amblyomma americanum tick genome.</title>
        <authorList>
            <person name="Chou S."/>
            <person name="Poskanzer K.E."/>
            <person name="Rollins M."/>
            <person name="Thuy-Boun P.S."/>
        </authorList>
    </citation>
    <scope>NUCLEOTIDE SEQUENCE [LARGE SCALE GENOMIC DNA]</scope>
    <source>
        <strain evidence="2">F_SG_1</strain>
        <tissue evidence="2">Salivary glands</tissue>
    </source>
</reference>
<evidence type="ECO:0000313" key="2">
    <source>
        <dbReference type="EMBL" id="KAK8767210.1"/>
    </source>
</evidence>
<evidence type="ECO:0000256" key="1">
    <source>
        <dbReference type="SAM" id="MobiDB-lite"/>
    </source>
</evidence>
<dbReference type="EMBL" id="JARKHS020025650">
    <property type="protein sequence ID" value="KAK8767210.1"/>
    <property type="molecule type" value="Genomic_DNA"/>
</dbReference>
<feature type="region of interest" description="Disordered" evidence="1">
    <location>
        <begin position="79"/>
        <end position="103"/>
    </location>
</feature>
<evidence type="ECO:0000313" key="3">
    <source>
        <dbReference type="Proteomes" id="UP001321473"/>
    </source>
</evidence>
<dbReference type="AlphaFoldDB" id="A0AAQ4DXM0"/>